<evidence type="ECO:0000313" key="1">
    <source>
        <dbReference type="EMBL" id="MCF3948074.1"/>
    </source>
</evidence>
<dbReference type="InterPro" id="IPR044668">
    <property type="entry name" value="PuuD-like"/>
</dbReference>
<dbReference type="Gene3D" id="3.40.50.880">
    <property type="match status" value="1"/>
</dbReference>
<dbReference type="Pfam" id="PF07722">
    <property type="entry name" value="Peptidase_C26"/>
    <property type="match status" value="1"/>
</dbReference>
<dbReference type="PROSITE" id="PS51273">
    <property type="entry name" value="GATASE_TYPE_1"/>
    <property type="match status" value="1"/>
</dbReference>
<name>A0ABS9E3B1_9PROT</name>
<dbReference type="PANTHER" id="PTHR43235:SF1">
    <property type="entry name" value="GLUTAMINE AMIDOTRANSFERASE PB2B2.05-RELATED"/>
    <property type="match status" value="1"/>
</dbReference>
<gene>
    <name evidence="1" type="ORF">L2A60_15465</name>
</gene>
<dbReference type="CDD" id="cd01745">
    <property type="entry name" value="GATase1_2"/>
    <property type="match status" value="1"/>
</dbReference>
<dbReference type="EMBL" id="JAKGBZ010000038">
    <property type="protein sequence ID" value="MCF3948074.1"/>
    <property type="molecule type" value="Genomic_DNA"/>
</dbReference>
<dbReference type="InterPro" id="IPR029062">
    <property type="entry name" value="Class_I_gatase-like"/>
</dbReference>
<protein>
    <submittedName>
        <fullName evidence="1">Gamma-glutamyl-gamma-aminobutyrate hydrolase family protein</fullName>
    </submittedName>
</protein>
<reference evidence="1 2" key="1">
    <citation type="submission" date="2022-01" db="EMBL/GenBank/DDBJ databases">
        <authorList>
            <person name="Won M."/>
            <person name="Kim S.-J."/>
            <person name="Kwon S.-W."/>
        </authorList>
    </citation>
    <scope>NUCLEOTIDE SEQUENCE [LARGE SCALE GENOMIC DNA]</scope>
    <source>
        <strain evidence="1 2">KCTC 23505</strain>
    </source>
</reference>
<accession>A0ABS9E3B1</accession>
<keyword evidence="2" id="KW-1185">Reference proteome</keyword>
<dbReference type="PANTHER" id="PTHR43235">
    <property type="entry name" value="GLUTAMINE AMIDOTRANSFERASE PB2B2.05-RELATED"/>
    <property type="match status" value="1"/>
</dbReference>
<sequence length="247" mass="26290">MIQIIGIPACTRIIANHHQHATPARYGEALIRAADAIPLLIPPEGERMIAVLDRLDGILFDGSPSNVAPARYGVARDATPDVHDPDRDATTLPLIQEALARGMPIFGICRGMQELNVALGGTLHQEVHEVAGRTDHRAGTGTRAEQFAIKHEVALTGALARIVSAATIMVNSVHGQAIDRLAPGLVVEGVAPDGTIEAVRVETASGFALAVQWHPEWEVMAYPDRARLFAAFGQACAAYRQGLARAA</sequence>
<comment type="caution">
    <text evidence="1">The sequence shown here is derived from an EMBL/GenBank/DDBJ whole genome shotgun (WGS) entry which is preliminary data.</text>
</comment>
<dbReference type="InterPro" id="IPR011697">
    <property type="entry name" value="Peptidase_C26"/>
</dbReference>
<proteinExistence type="predicted"/>
<dbReference type="RefSeq" id="WP_235705359.1">
    <property type="nucleotide sequence ID" value="NZ_JAKGBZ010000038.1"/>
</dbReference>
<dbReference type="GO" id="GO:0016787">
    <property type="term" value="F:hydrolase activity"/>
    <property type="evidence" value="ECO:0007669"/>
    <property type="project" value="UniProtKB-KW"/>
</dbReference>
<dbReference type="SUPFAM" id="SSF52317">
    <property type="entry name" value="Class I glutamine amidotransferase-like"/>
    <property type="match status" value="1"/>
</dbReference>
<keyword evidence="1" id="KW-0378">Hydrolase</keyword>
<evidence type="ECO:0000313" key="2">
    <source>
        <dbReference type="Proteomes" id="UP001521209"/>
    </source>
</evidence>
<organism evidence="1 2">
    <name type="scientific">Acidiphilium iwatense</name>
    <dbReference type="NCBI Taxonomy" id="768198"/>
    <lineage>
        <taxon>Bacteria</taxon>
        <taxon>Pseudomonadati</taxon>
        <taxon>Pseudomonadota</taxon>
        <taxon>Alphaproteobacteria</taxon>
        <taxon>Acetobacterales</taxon>
        <taxon>Acidocellaceae</taxon>
        <taxon>Acidiphilium</taxon>
    </lineage>
</organism>
<dbReference type="Proteomes" id="UP001521209">
    <property type="component" value="Unassembled WGS sequence"/>
</dbReference>